<keyword evidence="1" id="KW-1133">Transmembrane helix</keyword>
<keyword evidence="1" id="KW-0812">Transmembrane</keyword>
<feature type="transmembrane region" description="Helical" evidence="1">
    <location>
        <begin position="45"/>
        <end position="69"/>
    </location>
</feature>
<feature type="transmembrane region" description="Helical" evidence="1">
    <location>
        <begin position="6"/>
        <end position="33"/>
    </location>
</feature>
<feature type="transmembrane region" description="Helical" evidence="1">
    <location>
        <begin position="113"/>
        <end position="132"/>
    </location>
</feature>
<reference evidence="2" key="1">
    <citation type="submission" date="2022-11" db="EMBL/GenBank/DDBJ databases">
        <title>WGS of Natronobacillus azotifigens 24KS-1, an anaerobic diazotrophic haloalkaliphile from soda-rich habitats.</title>
        <authorList>
            <person name="Sorokin D.Y."/>
            <person name="Merkel A.Y."/>
        </authorList>
    </citation>
    <scope>NUCLEOTIDE SEQUENCE</scope>
    <source>
        <strain evidence="2">24KS-1</strain>
    </source>
</reference>
<feature type="transmembrane region" description="Helical" evidence="1">
    <location>
        <begin position="194"/>
        <end position="211"/>
    </location>
</feature>
<feature type="transmembrane region" description="Helical" evidence="1">
    <location>
        <begin position="138"/>
        <end position="155"/>
    </location>
</feature>
<proteinExistence type="predicted"/>
<dbReference type="EMBL" id="JAPRAT010000001">
    <property type="protein sequence ID" value="MCZ0701723.1"/>
    <property type="molecule type" value="Genomic_DNA"/>
</dbReference>
<gene>
    <name evidence="2" type="ORF">OWO01_00675</name>
</gene>
<organism evidence="2 3">
    <name type="scientific">Natronobacillus azotifigens</name>
    <dbReference type="NCBI Taxonomy" id="472978"/>
    <lineage>
        <taxon>Bacteria</taxon>
        <taxon>Bacillati</taxon>
        <taxon>Bacillota</taxon>
        <taxon>Bacilli</taxon>
        <taxon>Bacillales</taxon>
        <taxon>Bacillaceae</taxon>
        <taxon>Natronobacillus</taxon>
    </lineage>
</organism>
<dbReference type="AlphaFoldDB" id="A0A9J6R8T2"/>
<evidence type="ECO:0000256" key="1">
    <source>
        <dbReference type="SAM" id="Phobius"/>
    </source>
</evidence>
<evidence type="ECO:0000313" key="2">
    <source>
        <dbReference type="EMBL" id="MCZ0701723.1"/>
    </source>
</evidence>
<dbReference type="Proteomes" id="UP001084197">
    <property type="component" value="Unassembled WGS sequence"/>
</dbReference>
<comment type="caution">
    <text evidence="2">The sequence shown here is derived from an EMBL/GenBank/DDBJ whole genome shotgun (WGS) entry which is preliminary data.</text>
</comment>
<accession>A0A9J6R8T2</accession>
<sequence>MTDALYFGPFILSFDIIIKSLSFVFGIIFLIVTSPFSRKEQTSQVIDFLIVFFLIIIGSKVLLHIRIFLTDPIAVLAFPSDSKAFYLAFVMMSVYLSMLVKRNKIDLLSFSDSFVRVLLMTMFVQFFSEIIFTNDFVPIYQLMLSFILLLFLLLLEKRIPYLFLHANILMIWGFCSAFLHTFSPALLFGFHVDSWYYLMIGLVGLIILLKTKKKA</sequence>
<feature type="transmembrane region" description="Helical" evidence="1">
    <location>
        <begin position="84"/>
        <end position="101"/>
    </location>
</feature>
<keyword evidence="3" id="KW-1185">Reference proteome</keyword>
<evidence type="ECO:0000313" key="3">
    <source>
        <dbReference type="Proteomes" id="UP001084197"/>
    </source>
</evidence>
<name>A0A9J6R8T2_9BACI</name>
<dbReference type="RefSeq" id="WP_268778486.1">
    <property type="nucleotide sequence ID" value="NZ_JAPRAT010000001.1"/>
</dbReference>
<feature type="transmembrane region" description="Helical" evidence="1">
    <location>
        <begin position="162"/>
        <end position="182"/>
    </location>
</feature>
<protein>
    <submittedName>
        <fullName evidence="2">Uncharacterized protein</fullName>
    </submittedName>
</protein>
<keyword evidence="1" id="KW-0472">Membrane</keyword>